<dbReference type="InterPro" id="IPR018170">
    <property type="entry name" value="Aldo/ket_reductase_CS"/>
</dbReference>
<dbReference type="InterPro" id="IPR036812">
    <property type="entry name" value="NAD(P)_OxRdtase_dom_sf"/>
</dbReference>
<evidence type="ECO:0000256" key="2">
    <source>
        <dbReference type="ARBA" id="ARBA00022857"/>
    </source>
</evidence>
<dbReference type="Pfam" id="PF00248">
    <property type="entry name" value="Aldo_ket_red"/>
    <property type="match status" value="2"/>
</dbReference>
<evidence type="ECO:0000313" key="6">
    <source>
        <dbReference type="Proteomes" id="UP001642464"/>
    </source>
</evidence>
<dbReference type="PRINTS" id="PR00069">
    <property type="entry name" value="ALDKETRDTASE"/>
</dbReference>
<dbReference type="Gene3D" id="3.20.20.100">
    <property type="entry name" value="NADP-dependent oxidoreductase domain"/>
    <property type="match status" value="1"/>
</dbReference>
<evidence type="ECO:0000256" key="1">
    <source>
        <dbReference type="ARBA" id="ARBA00007905"/>
    </source>
</evidence>
<protein>
    <submittedName>
        <fullName evidence="5">Reductase 1</fullName>
    </submittedName>
</protein>
<organism evidence="5 6">
    <name type="scientific">Durusdinium trenchii</name>
    <dbReference type="NCBI Taxonomy" id="1381693"/>
    <lineage>
        <taxon>Eukaryota</taxon>
        <taxon>Sar</taxon>
        <taxon>Alveolata</taxon>
        <taxon>Dinophyceae</taxon>
        <taxon>Suessiales</taxon>
        <taxon>Symbiodiniaceae</taxon>
        <taxon>Durusdinium</taxon>
    </lineage>
</organism>
<name>A0ABP0S349_9DINO</name>
<reference evidence="5 6" key="1">
    <citation type="submission" date="2024-02" db="EMBL/GenBank/DDBJ databases">
        <authorList>
            <person name="Chen Y."/>
            <person name="Shah S."/>
            <person name="Dougan E. K."/>
            <person name="Thang M."/>
            <person name="Chan C."/>
        </authorList>
    </citation>
    <scope>NUCLEOTIDE SEQUENCE [LARGE SCALE GENOMIC DNA]</scope>
</reference>
<comment type="similarity">
    <text evidence="1">Belongs to the aldo/keto reductase family.</text>
</comment>
<dbReference type="PANTHER" id="PTHR43827">
    <property type="entry name" value="2,5-DIKETO-D-GLUCONIC ACID REDUCTASE"/>
    <property type="match status" value="1"/>
</dbReference>
<feature type="domain" description="NADP-dependent oxidoreductase" evidence="4">
    <location>
        <begin position="139"/>
        <end position="256"/>
    </location>
</feature>
<keyword evidence="2" id="KW-0521">NADP</keyword>
<gene>
    <name evidence="5" type="ORF">SCF082_LOCUS49725</name>
</gene>
<accession>A0ABP0S349</accession>
<feature type="domain" description="NADP-dependent oxidoreductase" evidence="4">
    <location>
        <begin position="10"/>
        <end position="86"/>
    </location>
</feature>
<dbReference type="Proteomes" id="UP001642464">
    <property type="component" value="Unassembled WGS sequence"/>
</dbReference>
<dbReference type="PIRSF" id="PIRSF000097">
    <property type="entry name" value="AKR"/>
    <property type="match status" value="1"/>
</dbReference>
<dbReference type="CDD" id="cd19071">
    <property type="entry name" value="AKR_AKR1-5-like"/>
    <property type="match status" value="1"/>
</dbReference>
<dbReference type="PANTHER" id="PTHR43827:SF3">
    <property type="entry name" value="NADP-DEPENDENT OXIDOREDUCTASE DOMAIN-CONTAINING PROTEIN"/>
    <property type="match status" value="1"/>
</dbReference>
<keyword evidence="3" id="KW-0560">Oxidoreductase</keyword>
<comment type="caution">
    <text evidence="5">The sequence shown here is derived from an EMBL/GenBank/DDBJ whole genome shotgun (WGS) entry which is preliminary data.</text>
</comment>
<dbReference type="InterPro" id="IPR020471">
    <property type="entry name" value="AKR"/>
</dbReference>
<keyword evidence="6" id="KW-1185">Reference proteome</keyword>
<dbReference type="InterPro" id="IPR023210">
    <property type="entry name" value="NADP_OxRdtase_dom"/>
</dbReference>
<dbReference type="EMBL" id="CAXAMM010042795">
    <property type="protein sequence ID" value="CAK9106756.1"/>
    <property type="molecule type" value="Genomic_DNA"/>
</dbReference>
<proteinExistence type="inferred from homology"/>
<evidence type="ECO:0000256" key="3">
    <source>
        <dbReference type="ARBA" id="ARBA00023002"/>
    </source>
</evidence>
<evidence type="ECO:0000313" key="5">
    <source>
        <dbReference type="EMBL" id="CAK9106756.1"/>
    </source>
</evidence>
<dbReference type="SUPFAM" id="SSF51430">
    <property type="entry name" value="NAD(P)-linked oxidoreductase"/>
    <property type="match status" value="1"/>
</dbReference>
<evidence type="ECO:0000259" key="4">
    <source>
        <dbReference type="Pfam" id="PF00248"/>
    </source>
</evidence>
<dbReference type="PROSITE" id="PS00062">
    <property type="entry name" value="ALDOKETO_REDUCTASE_2"/>
    <property type="match status" value="1"/>
</dbReference>
<sequence>MQRLALGLYNVPRDQVKAVVDAGLAAGLRHFDSASFYNNEVECGEALKSWMASGHDRSEIFVTTKVWTTDLVDPESACRSAAASRTKRRVAVGDGGEISIEELDIGPVDLVVDLRFVGPNVCVFRTSCVVLSSEPMFKVMVHWPMPSKHVEAYVALEKLVRSGKAKGLGISNYSPADYEELMKVATIEPLVNTFENNPLLYRKEWCDYFQEKGLIVQAYKPLQRGGPVLESPAVMDIAKKAGKTPAQVCLRWNLDKGWVVEKQLSGMAPELQGKSLRIKRAVHRSSRLIE</sequence>